<reference evidence="2 3" key="1">
    <citation type="journal article" date="2019" name="Sci. Rep.">
        <title>A high-quality genome of Eragrostis curvula grass provides insights into Poaceae evolution and supports new strategies to enhance forage quality.</title>
        <authorList>
            <person name="Carballo J."/>
            <person name="Santos B.A.C.M."/>
            <person name="Zappacosta D."/>
            <person name="Garbus I."/>
            <person name="Selva J.P."/>
            <person name="Gallo C.A."/>
            <person name="Diaz A."/>
            <person name="Albertini E."/>
            <person name="Caccamo M."/>
            <person name="Echenique V."/>
        </authorList>
    </citation>
    <scope>NUCLEOTIDE SEQUENCE [LARGE SCALE GENOMIC DNA]</scope>
    <source>
        <strain evidence="3">cv. Victoria</strain>
        <tissue evidence="2">Leaf</tissue>
    </source>
</reference>
<sequence length="181" mass="19343">MGEKVMMQVPSPLPVTSMGIKKNKFQLPSLSIQVVLVWALMTASSVAAAAVVAFAINVANIPCSPNSWILSCDDHLTAAQEAELGFFENGFAWLAVPQAAAATAGLLLPRRRARSRWSLAFLALVAASVAHYMYARFLLVYLDAKPGPGGDFFFISDVVCSVIFIVGDLLSFVSLFTGGVE</sequence>
<keyword evidence="1" id="KW-0472">Membrane</keyword>
<keyword evidence="1" id="KW-0812">Transmembrane</keyword>
<keyword evidence="3" id="KW-1185">Reference proteome</keyword>
<feature type="transmembrane region" description="Helical" evidence="1">
    <location>
        <begin position="120"/>
        <end position="142"/>
    </location>
</feature>
<organism evidence="2 3">
    <name type="scientific">Eragrostis curvula</name>
    <name type="common">weeping love grass</name>
    <dbReference type="NCBI Taxonomy" id="38414"/>
    <lineage>
        <taxon>Eukaryota</taxon>
        <taxon>Viridiplantae</taxon>
        <taxon>Streptophyta</taxon>
        <taxon>Embryophyta</taxon>
        <taxon>Tracheophyta</taxon>
        <taxon>Spermatophyta</taxon>
        <taxon>Magnoliopsida</taxon>
        <taxon>Liliopsida</taxon>
        <taxon>Poales</taxon>
        <taxon>Poaceae</taxon>
        <taxon>PACMAD clade</taxon>
        <taxon>Chloridoideae</taxon>
        <taxon>Eragrostideae</taxon>
        <taxon>Eragrostidinae</taxon>
        <taxon>Eragrostis</taxon>
    </lineage>
</organism>
<evidence type="ECO:0000256" key="1">
    <source>
        <dbReference type="SAM" id="Phobius"/>
    </source>
</evidence>
<keyword evidence="1" id="KW-1133">Transmembrane helix</keyword>
<dbReference type="EMBL" id="RWGY01000039">
    <property type="protein sequence ID" value="TVU11430.1"/>
    <property type="molecule type" value="Genomic_DNA"/>
</dbReference>
<evidence type="ECO:0000313" key="2">
    <source>
        <dbReference type="EMBL" id="TVU11430.1"/>
    </source>
</evidence>
<dbReference type="Gramene" id="TVU11430">
    <property type="protein sequence ID" value="TVU11430"/>
    <property type="gene ID" value="EJB05_45016"/>
</dbReference>
<dbReference type="Proteomes" id="UP000324897">
    <property type="component" value="Chromosome 3"/>
</dbReference>
<gene>
    <name evidence="2" type="ORF">EJB05_45016</name>
</gene>
<feature type="transmembrane region" description="Helical" evidence="1">
    <location>
        <begin position="90"/>
        <end position="108"/>
    </location>
</feature>
<protein>
    <submittedName>
        <fullName evidence="2">Uncharacterized protein</fullName>
    </submittedName>
</protein>
<comment type="caution">
    <text evidence="2">The sequence shown here is derived from an EMBL/GenBank/DDBJ whole genome shotgun (WGS) entry which is preliminary data.</text>
</comment>
<accession>A0A5J9TJ87</accession>
<dbReference type="AlphaFoldDB" id="A0A5J9TJ87"/>
<proteinExistence type="predicted"/>
<feature type="transmembrane region" description="Helical" evidence="1">
    <location>
        <begin position="154"/>
        <end position="176"/>
    </location>
</feature>
<name>A0A5J9TJ87_9POAL</name>
<evidence type="ECO:0000313" key="3">
    <source>
        <dbReference type="Proteomes" id="UP000324897"/>
    </source>
</evidence>
<feature type="transmembrane region" description="Helical" evidence="1">
    <location>
        <begin position="30"/>
        <end position="56"/>
    </location>
</feature>